<evidence type="ECO:0000313" key="1">
    <source>
        <dbReference type="EMBL" id="KUF38425.1"/>
    </source>
</evidence>
<organism evidence="1 2">
    <name type="scientific">Comamonas kerstersii</name>
    <dbReference type="NCBI Taxonomy" id="225992"/>
    <lineage>
        <taxon>Bacteria</taxon>
        <taxon>Pseudomonadati</taxon>
        <taxon>Pseudomonadota</taxon>
        <taxon>Betaproteobacteria</taxon>
        <taxon>Burkholderiales</taxon>
        <taxon>Comamonadaceae</taxon>
        <taxon>Comamonas</taxon>
    </lineage>
</organism>
<proteinExistence type="predicted"/>
<dbReference type="EMBL" id="LPXH01000040">
    <property type="protein sequence ID" value="KUF38425.1"/>
    <property type="molecule type" value="Genomic_DNA"/>
</dbReference>
<accession>A0A0W7YTR0</accession>
<evidence type="ECO:0000313" key="2">
    <source>
        <dbReference type="Proteomes" id="UP000053300"/>
    </source>
</evidence>
<sequence length="69" mass="8209">MQGFLRRYKNRYTMQFFADCNTQSATQKENFKFFLQVPKNGATIQGFADRSEQNLKKLIFKASLTRYSR</sequence>
<name>A0A0W7YTR0_9BURK</name>
<accession>A0A1V3TG17</accession>
<reference evidence="1 2" key="1">
    <citation type="submission" date="2015-12" db="EMBL/GenBank/DDBJ databases">
        <title>Complete genome sequence of a multi-drug resistant strain Acidovorax sp. 12322-1.</title>
        <authorList>
            <person name="Ming D."/>
            <person name="Wang M."/>
            <person name="Hu S."/>
            <person name="Zhou Y."/>
            <person name="Jiang T."/>
        </authorList>
    </citation>
    <scope>NUCLEOTIDE SEQUENCE [LARGE SCALE GENOMIC DNA]</scope>
    <source>
        <strain evidence="1 2">12322-1</strain>
    </source>
</reference>
<dbReference type="Proteomes" id="UP000053300">
    <property type="component" value="Unassembled WGS sequence"/>
</dbReference>
<keyword evidence="2" id="KW-1185">Reference proteome</keyword>
<comment type="caution">
    <text evidence="1">The sequence shown here is derived from an EMBL/GenBank/DDBJ whole genome shotgun (WGS) entry which is preliminary data.</text>
</comment>
<protein>
    <submittedName>
        <fullName evidence="1">Uncharacterized protein</fullName>
    </submittedName>
</protein>
<dbReference type="AlphaFoldDB" id="A0A0W7YTR0"/>
<gene>
    <name evidence="1" type="ORF">AS359_11935</name>
</gene>